<dbReference type="PROSITE" id="PS51257">
    <property type="entry name" value="PROKAR_LIPOPROTEIN"/>
    <property type="match status" value="1"/>
</dbReference>
<evidence type="ECO:0000256" key="1">
    <source>
        <dbReference type="SAM" id="MobiDB-lite"/>
    </source>
</evidence>
<evidence type="ECO:0000313" key="3">
    <source>
        <dbReference type="EMBL" id="MDA3731098.1"/>
    </source>
</evidence>
<feature type="region of interest" description="Disordered" evidence="1">
    <location>
        <begin position="28"/>
        <end position="55"/>
    </location>
</feature>
<feature type="signal peptide" evidence="2">
    <location>
        <begin position="1"/>
        <end position="22"/>
    </location>
</feature>
<name>A0AA42DLY9_9FIRM</name>
<comment type="caution">
    <text evidence="3">The sequence shown here is derived from an EMBL/GenBank/DDBJ whole genome shotgun (WGS) entry which is preliminary data.</text>
</comment>
<proteinExistence type="predicted"/>
<dbReference type="RefSeq" id="WP_271011547.1">
    <property type="nucleotide sequence ID" value="NZ_JAQIFT010000027.1"/>
</dbReference>
<dbReference type="EMBL" id="JAQIFT010000027">
    <property type="protein sequence ID" value="MDA3731098.1"/>
    <property type="molecule type" value="Genomic_DNA"/>
</dbReference>
<dbReference type="Gene3D" id="3.40.190.10">
    <property type="entry name" value="Periplasmic binding protein-like II"/>
    <property type="match status" value="2"/>
</dbReference>
<dbReference type="Proteomes" id="UP001169242">
    <property type="component" value="Unassembled WGS sequence"/>
</dbReference>
<dbReference type="PANTHER" id="PTHR43649">
    <property type="entry name" value="ARABINOSE-BINDING PROTEIN-RELATED"/>
    <property type="match status" value="1"/>
</dbReference>
<feature type="compositionally biased region" description="Basic and acidic residues" evidence="1">
    <location>
        <begin position="32"/>
        <end position="50"/>
    </location>
</feature>
<dbReference type="InterPro" id="IPR006059">
    <property type="entry name" value="SBP"/>
</dbReference>
<keyword evidence="4" id="KW-1185">Reference proteome</keyword>
<organism evidence="3 4">
    <name type="scientific">Holtiella tumoricola</name>
    <dbReference type="NCBI Taxonomy" id="3018743"/>
    <lineage>
        <taxon>Bacteria</taxon>
        <taxon>Bacillati</taxon>
        <taxon>Bacillota</taxon>
        <taxon>Clostridia</taxon>
        <taxon>Lachnospirales</taxon>
        <taxon>Cellulosilyticaceae</taxon>
        <taxon>Holtiella</taxon>
    </lineage>
</organism>
<dbReference type="SUPFAM" id="SSF53850">
    <property type="entry name" value="Periplasmic binding protein-like II"/>
    <property type="match status" value="1"/>
</dbReference>
<keyword evidence="2" id="KW-0732">Signal</keyword>
<dbReference type="InterPro" id="IPR050490">
    <property type="entry name" value="Bact_solute-bd_prot1"/>
</dbReference>
<dbReference type="Pfam" id="PF01547">
    <property type="entry name" value="SBP_bac_1"/>
    <property type="match status" value="1"/>
</dbReference>
<dbReference type="PANTHER" id="PTHR43649:SF12">
    <property type="entry name" value="DIACETYLCHITOBIOSE BINDING PROTEIN DASA"/>
    <property type="match status" value="1"/>
</dbReference>
<reference evidence="3" key="1">
    <citation type="journal article" date="2023" name="Int. J. Syst. Evol. Microbiol.">
        <title>&lt;i&gt;Holtiella tumoricola&lt;/i&gt; gen. nov. sp. nov., isolated from a human clinical sample.</title>
        <authorList>
            <person name="Allen-Vercoe E."/>
            <person name="Daigneault M.C."/>
            <person name="Vancuren S.J."/>
            <person name="Cochrane K."/>
            <person name="O'Neal L.L."/>
            <person name="Sankaranarayanan K."/>
            <person name="Lawson P.A."/>
        </authorList>
    </citation>
    <scope>NUCLEOTIDE SEQUENCE</scope>
    <source>
        <strain evidence="3">CC70A</strain>
    </source>
</reference>
<protein>
    <submittedName>
        <fullName evidence="3">Extracellular solute-binding protein</fullName>
    </submittedName>
</protein>
<evidence type="ECO:0000313" key="4">
    <source>
        <dbReference type="Proteomes" id="UP001169242"/>
    </source>
</evidence>
<gene>
    <name evidence="3" type="ORF">PBV87_06300</name>
</gene>
<accession>A0AA42DLY9</accession>
<dbReference type="AlphaFoldDB" id="A0AA42DLY9"/>
<evidence type="ECO:0000256" key="2">
    <source>
        <dbReference type="SAM" id="SignalP"/>
    </source>
</evidence>
<sequence>MKKFQKVLALGLAATMLGGVFVGCNSQPATEKPAEEKPATEKPAEEKPAEEPAAPASIRVVSMFGGTDPNAVTFDNLVAKYQDANPNVTVEVESATADETWKSNVLTDFAAGNEPDVLHFFTDVTSKTIVEQGKVVPISEIQSVYPDYASNINPAALKSATCPDGVQYAIPTHGYYEGIFVNTDLFEANGVDLPTDWAKLENAITAFAKTDITPIAVALGHIPHYWIEHLILAEGGVQDHSNKDITAVKESWVNGLSYFKKFNDMGAFPVDTATTQNDLVEAQFINKQAAMFLDGSWAVGKFGDTETVALLPIPGTGNGKCDGKQLISGFSSGFYITKKAWDDPAKREAAVKFVQSMTTTEAIGEMVTVAGGGAPAANVGDLKGLSSLGAKGAAMAGEATAVDGAIDGWLAKPAWEYLLSKVAGIAAGTEDPSAVVDQIITLNNAQ</sequence>
<feature type="chain" id="PRO_5041400093" evidence="2">
    <location>
        <begin position="23"/>
        <end position="446"/>
    </location>
</feature>